<dbReference type="InterPro" id="IPR002155">
    <property type="entry name" value="Thiolase"/>
</dbReference>
<dbReference type="CDD" id="cd00829">
    <property type="entry name" value="SCP-x_thiolase"/>
    <property type="match status" value="1"/>
</dbReference>
<evidence type="ECO:0000256" key="2">
    <source>
        <dbReference type="ARBA" id="ARBA00022448"/>
    </source>
</evidence>
<dbReference type="InterPro" id="IPR020613">
    <property type="entry name" value="Thiolase_CS"/>
</dbReference>
<dbReference type="AlphaFoldDB" id="A0A1H8M6T0"/>
<dbReference type="PROSITE" id="PS00737">
    <property type="entry name" value="THIOLASE_2"/>
    <property type="match status" value="1"/>
</dbReference>
<evidence type="ECO:0000313" key="10">
    <source>
        <dbReference type="Proteomes" id="UP000199615"/>
    </source>
</evidence>
<evidence type="ECO:0000259" key="7">
    <source>
        <dbReference type="Pfam" id="PF00108"/>
    </source>
</evidence>
<feature type="domain" description="Thiolase C-terminal" evidence="8">
    <location>
        <begin position="288"/>
        <end position="403"/>
    </location>
</feature>
<dbReference type="Gene3D" id="3.40.47.10">
    <property type="match status" value="1"/>
</dbReference>
<feature type="domain" description="Thiolase N-terminal" evidence="7">
    <location>
        <begin position="4"/>
        <end position="211"/>
    </location>
</feature>
<evidence type="ECO:0000256" key="1">
    <source>
        <dbReference type="ARBA" id="ARBA00012352"/>
    </source>
</evidence>
<name>A0A1H8M6T0_9BRAD</name>
<evidence type="ECO:0000256" key="6">
    <source>
        <dbReference type="ARBA" id="ARBA00032316"/>
    </source>
</evidence>
<dbReference type="PANTHER" id="PTHR42870:SF1">
    <property type="entry name" value="NON-SPECIFIC LIPID-TRANSFER PROTEIN-LIKE 2"/>
    <property type="match status" value="1"/>
</dbReference>
<dbReference type="Proteomes" id="UP000199615">
    <property type="component" value="Unassembled WGS sequence"/>
</dbReference>
<dbReference type="InterPro" id="IPR055140">
    <property type="entry name" value="Thiolase_C_2"/>
</dbReference>
<gene>
    <name evidence="9" type="ORF">SAMN05444123_101392</name>
</gene>
<dbReference type="PIRSF" id="PIRSF000429">
    <property type="entry name" value="Ac-CoA_Ac_transf"/>
    <property type="match status" value="1"/>
</dbReference>
<keyword evidence="3 9" id="KW-0808">Transferase</keyword>
<reference evidence="10" key="1">
    <citation type="submission" date="2016-10" db="EMBL/GenBank/DDBJ databases">
        <authorList>
            <person name="Varghese N."/>
            <person name="Submissions S."/>
        </authorList>
    </citation>
    <scope>NUCLEOTIDE SEQUENCE [LARGE SCALE GENOMIC DNA]</scope>
    <source>
        <strain evidence="10">DSM 123</strain>
    </source>
</reference>
<proteinExistence type="predicted"/>
<evidence type="ECO:0000256" key="4">
    <source>
        <dbReference type="ARBA" id="ARBA00023055"/>
    </source>
</evidence>
<dbReference type="GO" id="GO:0003988">
    <property type="term" value="F:acetyl-CoA C-acyltransferase activity"/>
    <property type="evidence" value="ECO:0007669"/>
    <property type="project" value="UniProtKB-ARBA"/>
</dbReference>
<dbReference type="Pfam" id="PF22691">
    <property type="entry name" value="Thiolase_C_1"/>
    <property type="match status" value="1"/>
</dbReference>
<dbReference type="InterPro" id="IPR016039">
    <property type="entry name" value="Thiolase-like"/>
</dbReference>
<dbReference type="EMBL" id="FODT01000001">
    <property type="protein sequence ID" value="SEO13092.1"/>
    <property type="molecule type" value="Genomic_DNA"/>
</dbReference>
<dbReference type="Pfam" id="PF00108">
    <property type="entry name" value="Thiolase_N"/>
    <property type="match status" value="1"/>
</dbReference>
<dbReference type="InterPro" id="IPR020616">
    <property type="entry name" value="Thiolase_N"/>
</dbReference>
<evidence type="ECO:0000313" key="9">
    <source>
        <dbReference type="EMBL" id="SEO13092.1"/>
    </source>
</evidence>
<keyword evidence="4" id="KW-0445">Lipid transport</keyword>
<evidence type="ECO:0000256" key="3">
    <source>
        <dbReference type="ARBA" id="ARBA00022679"/>
    </source>
</evidence>
<dbReference type="EC" id="2.3.1.176" evidence="1"/>
<dbReference type="GO" id="GO:0008289">
    <property type="term" value="F:lipid binding"/>
    <property type="evidence" value="ECO:0007669"/>
    <property type="project" value="UniProtKB-KW"/>
</dbReference>
<accession>A0A1H8M6T0</accession>
<keyword evidence="5" id="KW-0446">Lipid-binding</keyword>
<keyword evidence="10" id="KW-1185">Reference proteome</keyword>
<keyword evidence="2" id="KW-0813">Transport</keyword>
<dbReference type="SUPFAM" id="SSF53901">
    <property type="entry name" value="Thiolase-like"/>
    <property type="match status" value="2"/>
</dbReference>
<organism evidence="9 10">
    <name type="scientific">Rhodopseudomonas pseudopalustris</name>
    <dbReference type="NCBI Taxonomy" id="1513892"/>
    <lineage>
        <taxon>Bacteria</taxon>
        <taxon>Pseudomonadati</taxon>
        <taxon>Pseudomonadota</taxon>
        <taxon>Alphaproteobacteria</taxon>
        <taxon>Hyphomicrobiales</taxon>
        <taxon>Nitrobacteraceae</taxon>
        <taxon>Rhodopseudomonas</taxon>
    </lineage>
</organism>
<protein>
    <recommendedName>
        <fullName evidence="1">propanoyl-CoA C-acyltransferase</fullName>
        <ecNumber evidence="1">2.3.1.176</ecNumber>
    </recommendedName>
    <alternativeName>
        <fullName evidence="6">Propanoyl-CoA C-acyltransferase</fullName>
    </alternativeName>
</protein>
<evidence type="ECO:0000259" key="8">
    <source>
        <dbReference type="Pfam" id="PF22691"/>
    </source>
</evidence>
<evidence type="ECO:0000256" key="5">
    <source>
        <dbReference type="ARBA" id="ARBA00023121"/>
    </source>
</evidence>
<dbReference type="PANTHER" id="PTHR42870">
    <property type="entry name" value="ACETYL-COA C-ACETYLTRANSFERASE"/>
    <property type="match status" value="1"/>
</dbReference>
<dbReference type="RefSeq" id="WP_244525955.1">
    <property type="nucleotide sequence ID" value="NZ_FODT01000001.1"/>
</dbReference>
<sequence>MPEVYVIGTACTPFGKRPQTSFKALTREAYLAALADAGMADGRDIAMAWFGNCGMGTFGQRNIRGQVCLSPLVREGLFPERIPTMNVEGGCATASQALHGAWKDIASGDAQLSLAIGVEKTFVPDDPARTQEIFDGGIDQLDPGEWLAYYRDAGEVSGKPFQPDDKRGTIFMDTYAMQAAYHMKRYGTTQRQIAIGAAKNHHHGSLNPLAQYRFTMTADEVLADRPISYPLTRSMCAPIGDGAAAALVCSKDYLASLPRGVRERAVKIRASTMSGGKYRSLDEPGLSRIAADRAYKMAGISPSDIDIAEVHDATSFCEIYQVEMLRFCAEGQGGAYVASGETALGGDRPVNLSGGLVSKGHPVGATGLSMIHELVLQLRGEAGERQAKKARLALAENGGGVVGFDEAACAITILERLEPN</sequence>
<dbReference type="GO" id="GO:0006869">
    <property type="term" value="P:lipid transport"/>
    <property type="evidence" value="ECO:0007669"/>
    <property type="project" value="UniProtKB-KW"/>
</dbReference>